<dbReference type="GO" id="GO:0004888">
    <property type="term" value="F:transmembrane signaling receptor activity"/>
    <property type="evidence" value="ECO:0007669"/>
    <property type="project" value="InterPro"/>
</dbReference>
<dbReference type="GO" id="GO:0006935">
    <property type="term" value="P:chemotaxis"/>
    <property type="evidence" value="ECO:0007669"/>
    <property type="project" value="InterPro"/>
</dbReference>
<dbReference type="FunFam" id="1.10.287.950:FF:000001">
    <property type="entry name" value="Methyl-accepting chemotaxis sensory transducer"/>
    <property type="match status" value="1"/>
</dbReference>
<evidence type="ECO:0000256" key="6">
    <source>
        <dbReference type="ARBA" id="ARBA00029447"/>
    </source>
</evidence>
<dbReference type="PROSITE" id="PS50111">
    <property type="entry name" value="CHEMOTAXIS_TRANSDUC_2"/>
    <property type="match status" value="1"/>
</dbReference>
<dbReference type="CDD" id="cd12913">
    <property type="entry name" value="PDC1_MCP_like"/>
    <property type="match status" value="1"/>
</dbReference>
<comment type="subcellular location">
    <subcellularLocation>
        <location evidence="1">Cell membrane</location>
        <topology evidence="1">Multi-pass membrane protein</topology>
    </subcellularLocation>
</comment>
<dbReference type="GO" id="GO:0005886">
    <property type="term" value="C:plasma membrane"/>
    <property type="evidence" value="ECO:0007669"/>
    <property type="project" value="UniProtKB-SubCell"/>
</dbReference>
<evidence type="ECO:0000256" key="1">
    <source>
        <dbReference type="ARBA" id="ARBA00004651"/>
    </source>
</evidence>
<dbReference type="SUPFAM" id="SSF103190">
    <property type="entry name" value="Sensory domain-like"/>
    <property type="match status" value="1"/>
</dbReference>
<organism evidence="11 12">
    <name type="scientific">Burkholderia diffusa</name>
    <dbReference type="NCBI Taxonomy" id="488732"/>
    <lineage>
        <taxon>Bacteria</taxon>
        <taxon>Pseudomonadati</taxon>
        <taxon>Pseudomonadota</taxon>
        <taxon>Betaproteobacteria</taxon>
        <taxon>Burkholderiales</taxon>
        <taxon>Burkholderiaceae</taxon>
        <taxon>Burkholderia</taxon>
        <taxon>Burkholderia cepacia complex</taxon>
    </lineage>
</organism>
<keyword evidence="3 8" id="KW-0812">Transmembrane</keyword>
<comment type="caution">
    <text evidence="11">The sequence shown here is derived from an EMBL/GenBank/DDBJ whole genome shotgun (WGS) entry which is preliminary data.</text>
</comment>
<dbReference type="InterPro" id="IPR029151">
    <property type="entry name" value="Sensor-like_sf"/>
</dbReference>
<dbReference type="PANTHER" id="PTHR43531:SF16">
    <property type="entry name" value="METHYL-ACCEPTING CHEMOTAXIS PROTEIN II"/>
    <property type="match status" value="1"/>
</dbReference>
<evidence type="ECO:0000259" key="9">
    <source>
        <dbReference type="PROSITE" id="PS50111"/>
    </source>
</evidence>
<feature type="domain" description="Methyl-accepting transducer" evidence="9">
    <location>
        <begin position="356"/>
        <end position="585"/>
    </location>
</feature>
<feature type="transmembrane region" description="Helical" evidence="8">
    <location>
        <begin position="273"/>
        <end position="300"/>
    </location>
</feature>
<evidence type="ECO:0000256" key="4">
    <source>
        <dbReference type="ARBA" id="ARBA00022989"/>
    </source>
</evidence>
<dbReference type="Pfam" id="PF00015">
    <property type="entry name" value="MCPsignal"/>
    <property type="match status" value="1"/>
</dbReference>
<dbReference type="CDD" id="cd12912">
    <property type="entry name" value="PDC2_MCP_like"/>
    <property type="match status" value="1"/>
</dbReference>
<name>A0AAW3PAN0_9BURK</name>
<keyword evidence="7" id="KW-0807">Transducer</keyword>
<dbReference type="Pfam" id="PF00672">
    <property type="entry name" value="HAMP"/>
    <property type="match status" value="1"/>
</dbReference>
<gene>
    <name evidence="11" type="ORF">WL88_25910</name>
</gene>
<dbReference type="InterPro" id="IPR004089">
    <property type="entry name" value="MCPsignal_dom"/>
</dbReference>
<keyword evidence="2" id="KW-1003">Cell membrane</keyword>
<dbReference type="CDD" id="cd11386">
    <property type="entry name" value="MCP_signal"/>
    <property type="match status" value="1"/>
</dbReference>
<dbReference type="CDD" id="cd06225">
    <property type="entry name" value="HAMP"/>
    <property type="match status" value="1"/>
</dbReference>
<dbReference type="PANTHER" id="PTHR43531">
    <property type="entry name" value="PROTEIN ICFG"/>
    <property type="match status" value="1"/>
</dbReference>
<sequence length="601" mass="62933">MRSSIRARILLASLAIVSIALTFNTALNYKIASDFNRDSIHANLDAILAGHEAGIEDWVRTRTQMIASLGTAVLSDDPGPALRQVAAAGGFTNVFVGYPSKIARFADPSHVPADFDPTERPWYRDPARTGRPVVTSPYINAGTGEPVVAFAVPIFHAGELKAVVAGIVAIDTVVANISAIHPTPASFGMLVNRSGNIVAYGDRKRMLRPLTELVPTLTTERLVAAAARENTGPFRATIAGRSKLFAVRTVPGTDWLALVALDESEATAGMHSLLMASIVALAVLVAIAAAIIGAVTRIAFRRLSVVRDAMESIGSGAGDLTQRLPDKGIDEVAQIAKSFNVFVGKLNDVMRRVCDTSESVRHAAVEIATGNHDLSRRTESAAASLQQTAASMEQITATVTQSADAARQATGTSTAAMEAASRGGTVIAEVVSTMVEIEMASGKMREIITVIDGIAFQTNILALNAAVEAARAGEGGRGFAVVAGEVRSLAQRSAQAAKEIKTLIDSNVSRVSSGAGLVRTAGSTMDEIMGSVSNVMTIVDEIANAADEQSRGVVEVNRAVTHLDEMVQQNAALVEESAAAASALQGQATELANTVGQFRIE</sequence>
<dbReference type="Pfam" id="PF02743">
    <property type="entry name" value="dCache_1"/>
    <property type="match status" value="1"/>
</dbReference>
<comment type="similarity">
    <text evidence="6">Belongs to the methyl-accepting chemotaxis (MCP) protein family.</text>
</comment>
<keyword evidence="5 8" id="KW-0472">Membrane</keyword>
<dbReference type="EMBL" id="LPJV01000059">
    <property type="protein sequence ID" value="KWF46749.1"/>
    <property type="molecule type" value="Genomic_DNA"/>
</dbReference>
<evidence type="ECO:0000256" key="2">
    <source>
        <dbReference type="ARBA" id="ARBA00022475"/>
    </source>
</evidence>
<dbReference type="InterPro" id="IPR033479">
    <property type="entry name" value="dCache_1"/>
</dbReference>
<proteinExistence type="inferred from homology"/>
<evidence type="ECO:0000256" key="5">
    <source>
        <dbReference type="ARBA" id="ARBA00023136"/>
    </source>
</evidence>
<dbReference type="InterPro" id="IPR051310">
    <property type="entry name" value="MCP_chemotaxis"/>
</dbReference>
<dbReference type="PROSITE" id="PS50885">
    <property type="entry name" value="HAMP"/>
    <property type="match status" value="1"/>
</dbReference>
<evidence type="ECO:0000259" key="10">
    <source>
        <dbReference type="PROSITE" id="PS50885"/>
    </source>
</evidence>
<evidence type="ECO:0000313" key="12">
    <source>
        <dbReference type="Proteomes" id="UP000063236"/>
    </source>
</evidence>
<evidence type="ECO:0000256" key="8">
    <source>
        <dbReference type="SAM" id="Phobius"/>
    </source>
</evidence>
<evidence type="ECO:0000256" key="3">
    <source>
        <dbReference type="ARBA" id="ARBA00022692"/>
    </source>
</evidence>
<reference evidence="11 12" key="1">
    <citation type="submission" date="2015-11" db="EMBL/GenBank/DDBJ databases">
        <title>Expanding the genomic diversity of Burkholderia species for the development of highly accurate diagnostics.</title>
        <authorList>
            <person name="Sahl J."/>
            <person name="Keim P."/>
            <person name="Wagner D."/>
        </authorList>
    </citation>
    <scope>NUCLEOTIDE SEQUENCE [LARGE SCALE GENOMIC DNA]</scope>
    <source>
        <strain evidence="11 12">MSMB378WGS</strain>
    </source>
</reference>
<dbReference type="InterPro" id="IPR003660">
    <property type="entry name" value="HAMP_dom"/>
</dbReference>
<protein>
    <submittedName>
        <fullName evidence="11">Chemotaxis protein</fullName>
    </submittedName>
</protein>
<dbReference type="InterPro" id="IPR004090">
    <property type="entry name" value="Chemotax_Me-accpt_rcpt"/>
</dbReference>
<keyword evidence="4 8" id="KW-1133">Transmembrane helix</keyword>
<dbReference type="SUPFAM" id="SSF58104">
    <property type="entry name" value="Methyl-accepting chemotaxis protein (MCP) signaling domain"/>
    <property type="match status" value="1"/>
</dbReference>
<evidence type="ECO:0000256" key="7">
    <source>
        <dbReference type="PROSITE-ProRule" id="PRU00284"/>
    </source>
</evidence>
<dbReference type="SMART" id="SM00283">
    <property type="entry name" value="MA"/>
    <property type="match status" value="1"/>
</dbReference>
<feature type="domain" description="HAMP" evidence="10">
    <location>
        <begin position="297"/>
        <end position="351"/>
    </location>
</feature>
<dbReference type="SMART" id="SM00304">
    <property type="entry name" value="HAMP"/>
    <property type="match status" value="1"/>
</dbReference>
<dbReference type="GO" id="GO:0007165">
    <property type="term" value="P:signal transduction"/>
    <property type="evidence" value="ECO:0007669"/>
    <property type="project" value="UniProtKB-KW"/>
</dbReference>
<dbReference type="Gene3D" id="1.10.287.950">
    <property type="entry name" value="Methyl-accepting chemotaxis protein"/>
    <property type="match status" value="1"/>
</dbReference>
<dbReference type="RefSeq" id="WP_060188593.1">
    <property type="nucleotide sequence ID" value="NZ_LPJS01000026.1"/>
</dbReference>
<evidence type="ECO:0000313" key="11">
    <source>
        <dbReference type="EMBL" id="KWF46749.1"/>
    </source>
</evidence>
<dbReference type="PRINTS" id="PR00260">
    <property type="entry name" value="CHEMTRNSDUCR"/>
</dbReference>
<dbReference type="Gene3D" id="3.30.450.20">
    <property type="entry name" value="PAS domain"/>
    <property type="match status" value="2"/>
</dbReference>
<dbReference type="AlphaFoldDB" id="A0AAW3PAN0"/>
<dbReference type="Proteomes" id="UP000063236">
    <property type="component" value="Unassembled WGS sequence"/>
</dbReference>
<accession>A0AAW3PAN0</accession>